<dbReference type="Gene3D" id="3.30.70.560">
    <property type="entry name" value="7,8-Dihydro-6-hydroxymethylpterin-pyrophosphokinase HPPK"/>
    <property type="match status" value="1"/>
</dbReference>
<organism evidence="10 11">
    <name type="scientific">Thermovenabulum gondwanense</name>
    <dbReference type="NCBI Taxonomy" id="520767"/>
    <lineage>
        <taxon>Bacteria</taxon>
        <taxon>Bacillati</taxon>
        <taxon>Bacillota</taxon>
        <taxon>Clostridia</taxon>
        <taxon>Thermosediminibacterales</taxon>
        <taxon>Thermosediminibacteraceae</taxon>
        <taxon>Thermovenabulum</taxon>
    </lineage>
</organism>
<evidence type="ECO:0000313" key="10">
    <source>
        <dbReference type="EMBL" id="KYO66493.1"/>
    </source>
</evidence>
<dbReference type="GO" id="GO:0046656">
    <property type="term" value="P:folic acid biosynthetic process"/>
    <property type="evidence" value="ECO:0007669"/>
    <property type="project" value="UniProtKB-KW"/>
</dbReference>
<dbReference type="EC" id="2.7.6.3" evidence="3"/>
<dbReference type="PANTHER" id="PTHR43071:SF1">
    <property type="entry name" value="2-AMINO-4-HYDROXY-6-HYDROXYMETHYLDIHYDROPTERIDINE PYROPHOSPHOKINASE"/>
    <property type="match status" value="1"/>
</dbReference>
<dbReference type="GO" id="GO:0005524">
    <property type="term" value="F:ATP binding"/>
    <property type="evidence" value="ECO:0007669"/>
    <property type="project" value="UniProtKB-KW"/>
</dbReference>
<dbReference type="InterPro" id="IPR000550">
    <property type="entry name" value="Hppk"/>
</dbReference>
<gene>
    <name evidence="10" type="primary">sulD</name>
    <name evidence="10" type="ORF">ATZ99_11210</name>
</gene>
<feature type="domain" description="7,8-dihydro-6-hydroxymethylpterin-pyrophosphokinase" evidence="9">
    <location>
        <begin position="87"/>
        <end position="98"/>
    </location>
</feature>
<keyword evidence="8" id="KW-0289">Folate biosynthesis</keyword>
<proteinExistence type="predicted"/>
<dbReference type="Pfam" id="PF01288">
    <property type="entry name" value="HPPK"/>
    <property type="match status" value="1"/>
</dbReference>
<sequence>MPDVFIALGSNVGDREVNIKTAIEKIRQRGIKVVKISDIIETEPYGYVDQPRFLNAVLQAETLLSPRELLNTLQEIEKEMGRERKIKWGPRNIDLDIIFYNGLIFNDEDLKIPHPDAHNRIFVIKPLAQIAEDFIHPVLKITVKEILKSLDSK</sequence>
<keyword evidence="6" id="KW-0418">Kinase</keyword>
<name>A0A162MKL6_9FIRM</name>
<evidence type="ECO:0000256" key="3">
    <source>
        <dbReference type="ARBA" id="ARBA00013253"/>
    </source>
</evidence>
<dbReference type="PATRIC" id="fig|520767.4.peg.1223"/>
<evidence type="ECO:0000313" key="11">
    <source>
        <dbReference type="Proteomes" id="UP000075737"/>
    </source>
</evidence>
<protein>
    <recommendedName>
        <fullName evidence="3">2-amino-4-hydroxy-6-hydroxymethyldihydropteridine diphosphokinase</fullName>
        <ecNumber evidence="3">2.7.6.3</ecNumber>
    </recommendedName>
</protein>
<evidence type="ECO:0000256" key="6">
    <source>
        <dbReference type="ARBA" id="ARBA00022777"/>
    </source>
</evidence>
<dbReference type="InterPro" id="IPR035907">
    <property type="entry name" value="Hppk_sf"/>
</dbReference>
<dbReference type="NCBIfam" id="TIGR01498">
    <property type="entry name" value="folK"/>
    <property type="match status" value="1"/>
</dbReference>
<evidence type="ECO:0000256" key="8">
    <source>
        <dbReference type="ARBA" id="ARBA00022909"/>
    </source>
</evidence>
<dbReference type="GO" id="GO:0046654">
    <property type="term" value="P:tetrahydrofolate biosynthetic process"/>
    <property type="evidence" value="ECO:0007669"/>
    <property type="project" value="UniProtKB-UniPathway"/>
</dbReference>
<keyword evidence="7" id="KW-0067">ATP-binding</keyword>
<keyword evidence="5" id="KW-0547">Nucleotide-binding</keyword>
<dbReference type="AlphaFoldDB" id="A0A162MKL6"/>
<dbReference type="EMBL" id="LOHZ01000027">
    <property type="protein sequence ID" value="KYO66493.1"/>
    <property type="molecule type" value="Genomic_DNA"/>
</dbReference>
<evidence type="ECO:0000256" key="4">
    <source>
        <dbReference type="ARBA" id="ARBA00022679"/>
    </source>
</evidence>
<evidence type="ECO:0000256" key="5">
    <source>
        <dbReference type="ARBA" id="ARBA00022741"/>
    </source>
</evidence>
<dbReference type="CDD" id="cd00483">
    <property type="entry name" value="HPPK"/>
    <property type="match status" value="1"/>
</dbReference>
<dbReference type="RefSeq" id="WP_068748254.1">
    <property type="nucleotide sequence ID" value="NZ_LOHZ01000027.1"/>
</dbReference>
<dbReference type="PANTHER" id="PTHR43071">
    <property type="entry name" value="2-AMINO-4-HYDROXY-6-HYDROXYMETHYLDIHYDROPTERIDINE PYROPHOSPHOKINASE"/>
    <property type="match status" value="1"/>
</dbReference>
<comment type="pathway">
    <text evidence="2">Cofactor biosynthesis; tetrahydrofolate biosynthesis; 2-amino-4-hydroxy-6-hydroxymethyl-7,8-dihydropteridine diphosphate from 7,8-dihydroneopterin triphosphate: step 4/4.</text>
</comment>
<dbReference type="UniPathway" id="UPA00077">
    <property type="reaction ID" value="UER00155"/>
</dbReference>
<evidence type="ECO:0000256" key="2">
    <source>
        <dbReference type="ARBA" id="ARBA00005051"/>
    </source>
</evidence>
<keyword evidence="11" id="KW-1185">Reference proteome</keyword>
<evidence type="ECO:0000259" key="9">
    <source>
        <dbReference type="PROSITE" id="PS00794"/>
    </source>
</evidence>
<dbReference type="STRING" id="520767.ATZ99_11210"/>
<keyword evidence="4" id="KW-0808">Transferase</keyword>
<dbReference type="SUPFAM" id="SSF55083">
    <property type="entry name" value="6-hydroxymethyl-7,8-dihydropterin pyrophosphokinase, HPPK"/>
    <property type="match status" value="1"/>
</dbReference>
<comment type="catalytic activity">
    <reaction evidence="1">
        <text>6-hydroxymethyl-7,8-dihydropterin + ATP = (7,8-dihydropterin-6-yl)methyl diphosphate + AMP + H(+)</text>
        <dbReference type="Rhea" id="RHEA:11412"/>
        <dbReference type="ChEBI" id="CHEBI:15378"/>
        <dbReference type="ChEBI" id="CHEBI:30616"/>
        <dbReference type="ChEBI" id="CHEBI:44841"/>
        <dbReference type="ChEBI" id="CHEBI:72950"/>
        <dbReference type="ChEBI" id="CHEBI:456215"/>
        <dbReference type="EC" id="2.7.6.3"/>
    </reaction>
</comment>
<dbReference type="OrthoDB" id="9808041at2"/>
<reference evidence="10 11" key="1">
    <citation type="submission" date="2015-12" db="EMBL/GenBank/DDBJ databases">
        <title>Draft genome of Thermovenabulum gondwanense isolated from a red thermophilic microbial mat colonisisng an outflow channel of a bore well.</title>
        <authorList>
            <person name="Patel B.K."/>
        </authorList>
    </citation>
    <scope>NUCLEOTIDE SEQUENCE [LARGE SCALE GENOMIC DNA]</scope>
    <source>
        <strain evidence="10 11">R270</strain>
    </source>
</reference>
<accession>A0A162MKL6</accession>
<dbReference type="GO" id="GO:0016301">
    <property type="term" value="F:kinase activity"/>
    <property type="evidence" value="ECO:0007669"/>
    <property type="project" value="UniProtKB-KW"/>
</dbReference>
<dbReference type="Proteomes" id="UP000075737">
    <property type="component" value="Unassembled WGS sequence"/>
</dbReference>
<evidence type="ECO:0000256" key="7">
    <source>
        <dbReference type="ARBA" id="ARBA00022840"/>
    </source>
</evidence>
<evidence type="ECO:0000256" key="1">
    <source>
        <dbReference type="ARBA" id="ARBA00000198"/>
    </source>
</evidence>
<comment type="caution">
    <text evidence="10">The sequence shown here is derived from an EMBL/GenBank/DDBJ whole genome shotgun (WGS) entry which is preliminary data.</text>
</comment>
<dbReference type="GO" id="GO:0003848">
    <property type="term" value="F:2-amino-4-hydroxy-6-hydroxymethyldihydropteridine diphosphokinase activity"/>
    <property type="evidence" value="ECO:0007669"/>
    <property type="project" value="UniProtKB-EC"/>
</dbReference>
<dbReference type="PROSITE" id="PS00794">
    <property type="entry name" value="HPPK"/>
    <property type="match status" value="1"/>
</dbReference>